<organism evidence="1 2">
    <name type="scientific">Mythimna separata</name>
    <name type="common">Oriental armyworm</name>
    <name type="synonym">Pseudaletia separata</name>
    <dbReference type="NCBI Taxonomy" id="271217"/>
    <lineage>
        <taxon>Eukaryota</taxon>
        <taxon>Metazoa</taxon>
        <taxon>Ecdysozoa</taxon>
        <taxon>Arthropoda</taxon>
        <taxon>Hexapoda</taxon>
        <taxon>Insecta</taxon>
        <taxon>Pterygota</taxon>
        <taxon>Neoptera</taxon>
        <taxon>Endopterygota</taxon>
        <taxon>Lepidoptera</taxon>
        <taxon>Glossata</taxon>
        <taxon>Ditrysia</taxon>
        <taxon>Noctuoidea</taxon>
        <taxon>Noctuidae</taxon>
        <taxon>Noctuinae</taxon>
        <taxon>Hadenini</taxon>
        <taxon>Mythimna</taxon>
    </lineage>
</organism>
<evidence type="ECO:0000313" key="2">
    <source>
        <dbReference type="Proteomes" id="UP001231518"/>
    </source>
</evidence>
<dbReference type="AlphaFoldDB" id="A0AAD7YUJ0"/>
<comment type="caution">
    <text evidence="1">The sequence shown here is derived from an EMBL/GenBank/DDBJ whole genome shotgun (WGS) entry which is preliminary data.</text>
</comment>
<name>A0AAD7YUJ0_MYTSE</name>
<accession>A0AAD7YUJ0</accession>
<proteinExistence type="predicted"/>
<evidence type="ECO:0000313" key="1">
    <source>
        <dbReference type="EMBL" id="KAJ8726396.1"/>
    </source>
</evidence>
<gene>
    <name evidence="1" type="ORF">PYW07_001094</name>
</gene>
<dbReference type="Proteomes" id="UP001231518">
    <property type="component" value="Chromosome 10"/>
</dbReference>
<reference evidence="1" key="1">
    <citation type="submission" date="2023-03" db="EMBL/GenBank/DDBJ databases">
        <title>Chromosome-level genomes of two armyworms, Mythimna separata and Mythimna loreyi, provide insights into the biosynthesis and reception of sex pheromones.</title>
        <authorList>
            <person name="Zhao H."/>
        </authorList>
    </citation>
    <scope>NUCLEOTIDE SEQUENCE</scope>
    <source>
        <strain evidence="1">BeijingLab</strain>
        <tissue evidence="1">Pupa</tissue>
    </source>
</reference>
<protein>
    <submittedName>
        <fullName evidence="1">Uncharacterized protein</fullName>
    </submittedName>
</protein>
<sequence>MDPCSCGESCECYRTTVLMIPHQNELMVKALRYALLEHASSTMMEIFDRLIESRTGNIILAMLLEEGGTTMTEVNHILRYSISYRITSRALLPRVDRVKLQHHTKAILTLPVTIPAKQKRSGNTSARLAEPGSSAACASASAGCRKPTCAYKST</sequence>
<keyword evidence="2" id="KW-1185">Reference proteome</keyword>
<dbReference type="EMBL" id="JARGEI010000009">
    <property type="protein sequence ID" value="KAJ8726396.1"/>
    <property type="molecule type" value="Genomic_DNA"/>
</dbReference>